<protein>
    <submittedName>
        <fullName evidence="1">Uncharacterized protein</fullName>
    </submittedName>
</protein>
<name>A0AAE7D9S5_9BACT</name>
<evidence type="ECO:0000313" key="2">
    <source>
        <dbReference type="Proteomes" id="UP000502421"/>
    </source>
</evidence>
<dbReference type="AlphaFoldDB" id="A0AAE7D9S5"/>
<proteinExistence type="predicted"/>
<dbReference type="EMBL" id="CP051205">
    <property type="protein sequence ID" value="QJB35176.1"/>
    <property type="molecule type" value="Genomic_DNA"/>
</dbReference>
<accession>A0AAE7D9S5</accession>
<dbReference type="Proteomes" id="UP000502421">
    <property type="component" value="Chromosome"/>
</dbReference>
<evidence type="ECO:0000313" key="1">
    <source>
        <dbReference type="EMBL" id="QJB35176.1"/>
    </source>
</evidence>
<dbReference type="KEGG" id="coy:HF329_29275"/>
<dbReference type="RefSeq" id="WP_168809987.1">
    <property type="nucleotide sequence ID" value="NZ_CP051205.1"/>
</dbReference>
<reference evidence="2" key="1">
    <citation type="submission" date="2020-04" db="EMBL/GenBank/DDBJ databases">
        <authorList>
            <person name="Kittiwongwattana C."/>
        </authorList>
    </citation>
    <scope>NUCLEOTIDE SEQUENCE [LARGE SCALE GENOMIC DNA]</scope>
    <source>
        <strain evidence="2">1310</strain>
    </source>
</reference>
<organism evidence="1 2">
    <name type="scientific">Chitinophaga oryzae</name>
    <dbReference type="NCBI Taxonomy" id="2725414"/>
    <lineage>
        <taxon>Bacteria</taxon>
        <taxon>Pseudomonadati</taxon>
        <taxon>Bacteroidota</taxon>
        <taxon>Chitinophagia</taxon>
        <taxon>Chitinophagales</taxon>
        <taxon>Chitinophagaceae</taxon>
        <taxon>Chitinophaga</taxon>
    </lineage>
</organism>
<sequence length="67" mass="7665">MNRENRSQNNFRLKPLYEAAFFIGSFSPASKKVTITAEIPMLFWHEKCAPLGMAVVLKFLEGSRAHH</sequence>
<gene>
    <name evidence="1" type="ORF">HF329_29275</name>
</gene>